<proteinExistence type="predicted"/>
<gene>
    <name evidence="1" type="ORF">SCLCIDRAFT_165821</name>
</gene>
<sequence>MPCWRSQTWTTEAHLEVAGIGSWHISQLLLMLYCNHVYTVRMLGLPLVDFENLKM</sequence>
<protein>
    <submittedName>
        <fullName evidence="1">Uncharacterized protein</fullName>
    </submittedName>
</protein>
<dbReference type="AlphaFoldDB" id="A0A0C3AAD6"/>
<reference evidence="2" key="2">
    <citation type="submission" date="2015-01" db="EMBL/GenBank/DDBJ databases">
        <title>Evolutionary Origins and Diversification of the Mycorrhizal Mutualists.</title>
        <authorList>
            <consortium name="DOE Joint Genome Institute"/>
            <consortium name="Mycorrhizal Genomics Consortium"/>
            <person name="Kohler A."/>
            <person name="Kuo A."/>
            <person name="Nagy L.G."/>
            <person name="Floudas D."/>
            <person name="Copeland A."/>
            <person name="Barry K.W."/>
            <person name="Cichocki N."/>
            <person name="Veneault-Fourrey C."/>
            <person name="LaButti K."/>
            <person name="Lindquist E.A."/>
            <person name="Lipzen A."/>
            <person name="Lundell T."/>
            <person name="Morin E."/>
            <person name="Murat C."/>
            <person name="Riley R."/>
            <person name="Ohm R."/>
            <person name="Sun H."/>
            <person name="Tunlid A."/>
            <person name="Henrissat B."/>
            <person name="Grigoriev I.V."/>
            <person name="Hibbett D.S."/>
            <person name="Martin F."/>
        </authorList>
    </citation>
    <scope>NUCLEOTIDE SEQUENCE [LARGE SCALE GENOMIC DNA]</scope>
    <source>
        <strain evidence="2">Foug A</strain>
    </source>
</reference>
<reference evidence="1 2" key="1">
    <citation type="submission" date="2014-04" db="EMBL/GenBank/DDBJ databases">
        <authorList>
            <consortium name="DOE Joint Genome Institute"/>
            <person name="Kuo A."/>
            <person name="Kohler A."/>
            <person name="Nagy L.G."/>
            <person name="Floudas D."/>
            <person name="Copeland A."/>
            <person name="Barry K.W."/>
            <person name="Cichocki N."/>
            <person name="Veneault-Fourrey C."/>
            <person name="LaButti K."/>
            <person name="Lindquist E.A."/>
            <person name="Lipzen A."/>
            <person name="Lundell T."/>
            <person name="Morin E."/>
            <person name="Murat C."/>
            <person name="Sun H."/>
            <person name="Tunlid A."/>
            <person name="Henrissat B."/>
            <person name="Grigoriev I.V."/>
            <person name="Hibbett D.S."/>
            <person name="Martin F."/>
            <person name="Nordberg H.P."/>
            <person name="Cantor M.N."/>
            <person name="Hua S.X."/>
        </authorList>
    </citation>
    <scope>NUCLEOTIDE SEQUENCE [LARGE SCALE GENOMIC DNA]</scope>
    <source>
        <strain evidence="1 2">Foug A</strain>
    </source>
</reference>
<dbReference type="EMBL" id="KN822004">
    <property type="protein sequence ID" value="KIM70713.1"/>
    <property type="molecule type" value="Genomic_DNA"/>
</dbReference>
<organism evidence="1 2">
    <name type="scientific">Scleroderma citrinum Foug A</name>
    <dbReference type="NCBI Taxonomy" id="1036808"/>
    <lineage>
        <taxon>Eukaryota</taxon>
        <taxon>Fungi</taxon>
        <taxon>Dikarya</taxon>
        <taxon>Basidiomycota</taxon>
        <taxon>Agaricomycotina</taxon>
        <taxon>Agaricomycetes</taxon>
        <taxon>Agaricomycetidae</taxon>
        <taxon>Boletales</taxon>
        <taxon>Sclerodermatineae</taxon>
        <taxon>Sclerodermataceae</taxon>
        <taxon>Scleroderma</taxon>
    </lineage>
</organism>
<dbReference type="InParanoid" id="A0A0C3AAD6"/>
<evidence type="ECO:0000313" key="2">
    <source>
        <dbReference type="Proteomes" id="UP000053989"/>
    </source>
</evidence>
<accession>A0A0C3AAD6</accession>
<dbReference type="HOGENOM" id="CLU_3033657_0_0_1"/>
<evidence type="ECO:0000313" key="1">
    <source>
        <dbReference type="EMBL" id="KIM70713.1"/>
    </source>
</evidence>
<dbReference type="Proteomes" id="UP000053989">
    <property type="component" value="Unassembled WGS sequence"/>
</dbReference>
<keyword evidence="2" id="KW-1185">Reference proteome</keyword>
<name>A0A0C3AAD6_9AGAM</name>